<dbReference type="GO" id="GO:0001731">
    <property type="term" value="P:formation of translation preinitiation complex"/>
    <property type="evidence" value="ECO:0007669"/>
    <property type="project" value="InterPro"/>
</dbReference>
<dbReference type="Pfam" id="PF26291">
    <property type="entry name" value="SWIB_eIF2D"/>
    <property type="match status" value="1"/>
</dbReference>
<dbReference type="Pfam" id="PF01253">
    <property type="entry name" value="SUI1"/>
    <property type="match status" value="1"/>
</dbReference>
<gene>
    <name evidence="2" type="ORF">FOA43_002871</name>
</gene>
<dbReference type="InterPro" id="IPR048248">
    <property type="entry name" value="PUA_eIF2d-like"/>
</dbReference>
<dbReference type="SUPFAM" id="SSF88697">
    <property type="entry name" value="PUA domain-like"/>
    <property type="match status" value="1"/>
</dbReference>
<dbReference type="CDD" id="cd11608">
    <property type="entry name" value="eIF2D_C"/>
    <property type="match status" value="1"/>
</dbReference>
<dbReference type="Proteomes" id="UP000662931">
    <property type="component" value="Chromosome 3"/>
</dbReference>
<dbReference type="InterPro" id="IPR001950">
    <property type="entry name" value="SUI1"/>
</dbReference>
<dbReference type="KEGG" id="bnn:FOA43_002871"/>
<keyword evidence="3" id="KW-1185">Reference proteome</keyword>
<dbReference type="InterPro" id="IPR039757">
    <property type="entry name" value="EIF2D"/>
</dbReference>
<dbReference type="SUPFAM" id="SSF55159">
    <property type="entry name" value="eIF1-like"/>
    <property type="match status" value="1"/>
</dbReference>
<organism evidence="2 3">
    <name type="scientific">Eeniella nana</name>
    <name type="common">Yeast</name>
    <name type="synonym">Brettanomyces nanus</name>
    <dbReference type="NCBI Taxonomy" id="13502"/>
    <lineage>
        <taxon>Eukaryota</taxon>
        <taxon>Fungi</taxon>
        <taxon>Dikarya</taxon>
        <taxon>Ascomycota</taxon>
        <taxon>Saccharomycotina</taxon>
        <taxon>Pichiomycetes</taxon>
        <taxon>Pichiales</taxon>
        <taxon>Pichiaceae</taxon>
        <taxon>Brettanomyces</taxon>
    </lineage>
</organism>
<dbReference type="InterPro" id="IPR039759">
    <property type="entry name" value="eIF2D_SUI1"/>
</dbReference>
<dbReference type="PROSITE" id="PS50296">
    <property type="entry name" value="SUI1"/>
    <property type="match status" value="1"/>
</dbReference>
<dbReference type="PANTHER" id="PTHR12217:SF4">
    <property type="entry name" value="EUKARYOTIC TRANSLATION INITIATION FACTOR 2D"/>
    <property type="match status" value="1"/>
</dbReference>
<name>A0A875S2E5_EENNA</name>
<dbReference type="PROSITE" id="PS50890">
    <property type="entry name" value="PUA"/>
    <property type="match status" value="1"/>
</dbReference>
<dbReference type="Gene3D" id="3.10.400.20">
    <property type="match status" value="1"/>
</dbReference>
<reference evidence="2" key="1">
    <citation type="submission" date="2020-10" db="EMBL/GenBank/DDBJ databases">
        <authorList>
            <person name="Roach M.J.R."/>
        </authorList>
    </citation>
    <scope>NUCLEOTIDE SEQUENCE</scope>
    <source>
        <strain evidence="2">CBS 1945</strain>
    </source>
</reference>
<accession>A0A875S2E5</accession>
<feature type="domain" description="SUI1" evidence="1">
    <location>
        <begin position="482"/>
        <end position="554"/>
    </location>
</feature>
<dbReference type="InterPro" id="IPR057429">
    <property type="entry name" value="WH_eIF2D"/>
</dbReference>
<dbReference type="InterPro" id="IPR036877">
    <property type="entry name" value="SUI1_dom_sf"/>
</dbReference>
<protein>
    <recommendedName>
        <fullName evidence="1">SUI1 domain-containing protein</fullName>
    </recommendedName>
</protein>
<dbReference type="EMBL" id="CP064814">
    <property type="protein sequence ID" value="QPG75516.1"/>
    <property type="molecule type" value="Genomic_DNA"/>
</dbReference>
<dbReference type="GeneID" id="62196272"/>
<dbReference type="InterPro" id="IPR041366">
    <property type="entry name" value="Pre-PUA"/>
</dbReference>
<evidence type="ECO:0000259" key="1">
    <source>
        <dbReference type="PROSITE" id="PS50296"/>
    </source>
</evidence>
<evidence type="ECO:0000313" key="3">
    <source>
        <dbReference type="Proteomes" id="UP000662931"/>
    </source>
</evidence>
<dbReference type="InterPro" id="IPR058886">
    <property type="entry name" value="SWIB_eIF2D"/>
</dbReference>
<dbReference type="Gene3D" id="3.30.780.10">
    <property type="entry name" value="SUI1-like domain"/>
    <property type="match status" value="1"/>
</dbReference>
<dbReference type="InterPro" id="IPR015947">
    <property type="entry name" value="PUA-like_sf"/>
</dbReference>
<dbReference type="AlphaFoldDB" id="A0A875S2E5"/>
<dbReference type="PANTHER" id="PTHR12217">
    <property type="entry name" value="EUKARYOTIC TRANSLATION INITIATION FACTOR 2D"/>
    <property type="match status" value="1"/>
</dbReference>
<dbReference type="CDD" id="cd21156">
    <property type="entry name" value="PUA_eIF2d-like"/>
    <property type="match status" value="1"/>
</dbReference>
<dbReference type="Pfam" id="PF17832">
    <property type="entry name" value="Pre-PUA"/>
    <property type="match status" value="1"/>
</dbReference>
<dbReference type="GO" id="GO:0003743">
    <property type="term" value="F:translation initiation factor activity"/>
    <property type="evidence" value="ECO:0007669"/>
    <property type="project" value="InterPro"/>
</dbReference>
<dbReference type="RefSeq" id="XP_038779081.1">
    <property type="nucleotide sequence ID" value="XM_038923153.1"/>
</dbReference>
<evidence type="ECO:0000313" key="2">
    <source>
        <dbReference type="EMBL" id="QPG75516.1"/>
    </source>
</evidence>
<proteinExistence type="predicted"/>
<dbReference type="Pfam" id="PF26292">
    <property type="entry name" value="PUA_elF2D"/>
    <property type="match status" value="1"/>
</dbReference>
<dbReference type="OrthoDB" id="199771at2759"/>
<dbReference type="Pfam" id="PF25304">
    <property type="entry name" value="WHD_eIF2D"/>
    <property type="match status" value="1"/>
</dbReference>
<sequence>MFQKNPIVKPFANLKNSERRKIIKSTIASYNLPEDVLSLEFVNEHLFPKVIQHAVFKSSPSNFRGSVYVDVQTGKAVWFDTRDSGRLIPTLYTLWKAPFLLPIVYTHMGVVDHLSNGANLMIRGCMPPFDGRAEKGVLVAVSVIERPKVMVAVGYCSMDLSKITEIADNTAGVAVSIVHVYKDKLYKLDGKLEEDVLPKNEDIDMPTSIEELEELRNAGGEKSEQVEDTAELVAESHIDSTFSLSTEEVDDFFVRSVLYSITQDKIDLPIDASIFMSAHILKNLPPVDSDLVNMKKTSWKKAHKFLKAMEKLDLVKLKGKGEDVIVVSVADKSNQRVAKFEPYRVKKHSSRPVKCSSSSVTVQQLYKPKSSTRELFNRLNMEYDRYYEEHELKELVADYIRQFRLAREQYPKLIRIDPTMSEMGVKGIKQTINSAERSGVFAMIIGKSSNFQQFYRIVKNGDNGEDNGRTSKMKKGSPPKITVLIEQVRGRRKIMTRISGLEKYYIQPEELASVLKVKCSGSATIGEKPVTGLAEVSVQGSHEKAVEEILVKQYGLKSSWIDVTDKLKKQRRK</sequence>